<keyword evidence="3" id="KW-1185">Reference proteome</keyword>
<feature type="chain" id="PRO_5035750983" evidence="1">
    <location>
        <begin position="19"/>
        <end position="46"/>
    </location>
</feature>
<proteinExistence type="predicted"/>
<dbReference type="Proteomes" id="UP000822688">
    <property type="component" value="Chromosome 10"/>
</dbReference>
<comment type="caution">
    <text evidence="2">The sequence shown here is derived from an EMBL/GenBank/DDBJ whole genome shotgun (WGS) entry which is preliminary data.</text>
</comment>
<accession>A0A8T0GMC7</accession>
<evidence type="ECO:0000313" key="2">
    <source>
        <dbReference type="EMBL" id="KAG0560133.1"/>
    </source>
</evidence>
<reference evidence="2" key="1">
    <citation type="submission" date="2020-06" db="EMBL/GenBank/DDBJ databases">
        <title>WGS assembly of Ceratodon purpureus strain R40.</title>
        <authorList>
            <person name="Carey S.B."/>
            <person name="Jenkins J."/>
            <person name="Shu S."/>
            <person name="Lovell J.T."/>
            <person name="Sreedasyam A."/>
            <person name="Maumus F."/>
            <person name="Tiley G.P."/>
            <person name="Fernandez-Pozo N."/>
            <person name="Barry K."/>
            <person name="Chen C."/>
            <person name="Wang M."/>
            <person name="Lipzen A."/>
            <person name="Daum C."/>
            <person name="Saski C.A."/>
            <person name="Payton A.C."/>
            <person name="Mcbreen J.C."/>
            <person name="Conrad R.E."/>
            <person name="Kollar L.M."/>
            <person name="Olsson S."/>
            <person name="Huttunen S."/>
            <person name="Landis J.B."/>
            <person name="Wickett N.J."/>
            <person name="Johnson M.G."/>
            <person name="Rensing S.A."/>
            <person name="Grimwood J."/>
            <person name="Schmutz J."/>
            <person name="Mcdaniel S.F."/>
        </authorList>
    </citation>
    <scope>NUCLEOTIDE SEQUENCE</scope>
    <source>
        <strain evidence="2">R40</strain>
    </source>
</reference>
<gene>
    <name evidence="2" type="ORF">KC19_10G156600</name>
</gene>
<name>A0A8T0GMC7_CERPU</name>
<organism evidence="2 3">
    <name type="scientific">Ceratodon purpureus</name>
    <name type="common">Fire moss</name>
    <name type="synonym">Dicranum purpureum</name>
    <dbReference type="NCBI Taxonomy" id="3225"/>
    <lineage>
        <taxon>Eukaryota</taxon>
        <taxon>Viridiplantae</taxon>
        <taxon>Streptophyta</taxon>
        <taxon>Embryophyta</taxon>
        <taxon>Bryophyta</taxon>
        <taxon>Bryophytina</taxon>
        <taxon>Bryopsida</taxon>
        <taxon>Dicranidae</taxon>
        <taxon>Pseudoditrichales</taxon>
        <taxon>Ditrichaceae</taxon>
        <taxon>Ceratodon</taxon>
    </lineage>
</organism>
<sequence>MWCKVLPSSAIFSWFSFSLIPLTSELRELTFTISCEHMCGNLFDSF</sequence>
<keyword evidence="1" id="KW-0732">Signal</keyword>
<evidence type="ECO:0000313" key="3">
    <source>
        <dbReference type="Proteomes" id="UP000822688"/>
    </source>
</evidence>
<protein>
    <submittedName>
        <fullName evidence="2">Uncharacterized protein</fullName>
    </submittedName>
</protein>
<dbReference type="AlphaFoldDB" id="A0A8T0GMC7"/>
<evidence type="ECO:0000256" key="1">
    <source>
        <dbReference type="SAM" id="SignalP"/>
    </source>
</evidence>
<dbReference type="EMBL" id="CM026431">
    <property type="protein sequence ID" value="KAG0560133.1"/>
    <property type="molecule type" value="Genomic_DNA"/>
</dbReference>
<feature type="signal peptide" evidence="1">
    <location>
        <begin position="1"/>
        <end position="18"/>
    </location>
</feature>